<comment type="caution">
    <text evidence="3">The sequence shown here is derived from an EMBL/GenBank/DDBJ whole genome shotgun (WGS) entry which is preliminary data.</text>
</comment>
<dbReference type="EMBL" id="JACGWN010000011">
    <property type="protein sequence ID" value="KAL0421735.1"/>
    <property type="molecule type" value="Genomic_DNA"/>
</dbReference>
<reference evidence="3" key="2">
    <citation type="journal article" date="2024" name="Plant">
        <title>Genomic evolution and insights into agronomic trait innovations of Sesamum species.</title>
        <authorList>
            <person name="Miao H."/>
            <person name="Wang L."/>
            <person name="Qu L."/>
            <person name="Liu H."/>
            <person name="Sun Y."/>
            <person name="Le M."/>
            <person name="Wang Q."/>
            <person name="Wei S."/>
            <person name="Zheng Y."/>
            <person name="Lin W."/>
            <person name="Duan Y."/>
            <person name="Cao H."/>
            <person name="Xiong S."/>
            <person name="Wang X."/>
            <person name="Wei L."/>
            <person name="Li C."/>
            <person name="Ma Q."/>
            <person name="Ju M."/>
            <person name="Zhao R."/>
            <person name="Li G."/>
            <person name="Mu C."/>
            <person name="Tian Q."/>
            <person name="Mei H."/>
            <person name="Zhang T."/>
            <person name="Gao T."/>
            <person name="Zhang H."/>
        </authorList>
    </citation>
    <scope>NUCLEOTIDE SEQUENCE</scope>
    <source>
        <strain evidence="3">KEN1</strain>
    </source>
</reference>
<dbReference type="AlphaFoldDB" id="A0AAW2UW86"/>
<reference evidence="3" key="1">
    <citation type="submission" date="2020-06" db="EMBL/GenBank/DDBJ databases">
        <authorList>
            <person name="Li T."/>
            <person name="Hu X."/>
            <person name="Zhang T."/>
            <person name="Song X."/>
            <person name="Zhang H."/>
            <person name="Dai N."/>
            <person name="Sheng W."/>
            <person name="Hou X."/>
            <person name="Wei L."/>
        </authorList>
    </citation>
    <scope>NUCLEOTIDE SEQUENCE</scope>
    <source>
        <strain evidence="3">KEN1</strain>
        <tissue evidence="3">Leaf</tissue>
    </source>
</reference>
<evidence type="ECO:0000259" key="2">
    <source>
        <dbReference type="Pfam" id="PF23598"/>
    </source>
</evidence>
<gene>
    <name evidence="3" type="ORF">Slati_3196400</name>
</gene>
<dbReference type="SUPFAM" id="SSF52058">
    <property type="entry name" value="L domain-like"/>
    <property type="match status" value="1"/>
</dbReference>
<dbReference type="InterPro" id="IPR055414">
    <property type="entry name" value="LRR_R13L4/SHOC2-like"/>
</dbReference>
<name>A0AAW2UW86_9LAMI</name>
<dbReference type="Gene3D" id="3.80.10.10">
    <property type="entry name" value="Ribonuclease Inhibitor"/>
    <property type="match status" value="1"/>
</dbReference>
<dbReference type="PANTHER" id="PTHR15140">
    <property type="entry name" value="TUBULIN-SPECIFIC CHAPERONE E"/>
    <property type="match status" value="1"/>
</dbReference>
<organism evidence="3">
    <name type="scientific">Sesamum latifolium</name>
    <dbReference type="NCBI Taxonomy" id="2727402"/>
    <lineage>
        <taxon>Eukaryota</taxon>
        <taxon>Viridiplantae</taxon>
        <taxon>Streptophyta</taxon>
        <taxon>Embryophyta</taxon>
        <taxon>Tracheophyta</taxon>
        <taxon>Spermatophyta</taxon>
        <taxon>Magnoliopsida</taxon>
        <taxon>eudicotyledons</taxon>
        <taxon>Gunneridae</taxon>
        <taxon>Pentapetalae</taxon>
        <taxon>asterids</taxon>
        <taxon>lamiids</taxon>
        <taxon>Lamiales</taxon>
        <taxon>Pedaliaceae</taxon>
        <taxon>Sesamum</taxon>
    </lineage>
</organism>
<protein>
    <recommendedName>
        <fullName evidence="2">Disease resistance R13L4/SHOC-2-like LRR domain-containing protein</fullName>
    </recommendedName>
</protein>
<sequence length="227" mass="25776">MASVTKARSLLCTGPHHQYPVPRRLRFSLLRVLDALTIRFYEFPIEVVKLVQLRYLAFTYNKELPTSISKLLNLQYLIVHQFLSIISPGAHRSYLPMEIWNIQELRHLEVMRSDLPIPSSKDALFPNLSTLSGIGTRSCTKEVLKRIPNLKNLRIQIEEAPGAAESLCSFDFDRGIKSLSFTIINPKPRPQVPAPIKSFPSGLTKLRLERVGMSLEGHQSDWQTVAS</sequence>
<keyword evidence="1" id="KW-0677">Repeat</keyword>
<accession>A0AAW2UW86</accession>
<dbReference type="InterPro" id="IPR032675">
    <property type="entry name" value="LRR_dom_sf"/>
</dbReference>
<dbReference type="PANTHER" id="PTHR15140:SF33">
    <property type="entry name" value="LATE BLIGHT RESISTANCE PROTEIN HOMOLOG R1A-3 ISOFORM X1"/>
    <property type="match status" value="1"/>
</dbReference>
<dbReference type="Pfam" id="PF23598">
    <property type="entry name" value="LRR_14"/>
    <property type="match status" value="1"/>
</dbReference>
<evidence type="ECO:0000313" key="3">
    <source>
        <dbReference type="EMBL" id="KAL0421735.1"/>
    </source>
</evidence>
<feature type="domain" description="Disease resistance R13L4/SHOC-2-like LRR" evidence="2">
    <location>
        <begin position="7"/>
        <end position="157"/>
    </location>
</feature>
<evidence type="ECO:0000256" key="1">
    <source>
        <dbReference type="ARBA" id="ARBA00022737"/>
    </source>
</evidence>
<proteinExistence type="predicted"/>